<feature type="chain" id="PRO_5019048020" description="Infection structure specific protein" evidence="2">
    <location>
        <begin position="27"/>
        <end position="229"/>
    </location>
</feature>
<protein>
    <recommendedName>
        <fullName evidence="5">Infection structure specific protein</fullName>
    </recommendedName>
</protein>
<feature type="region of interest" description="Disordered" evidence="1">
    <location>
        <begin position="177"/>
        <end position="201"/>
    </location>
</feature>
<accession>A0A439DGY7</accession>
<evidence type="ECO:0000256" key="2">
    <source>
        <dbReference type="SAM" id="SignalP"/>
    </source>
</evidence>
<gene>
    <name evidence="3" type="ORF">EKO27_g1451</name>
</gene>
<dbReference type="EMBL" id="RYZI01000022">
    <property type="protein sequence ID" value="RWA13658.1"/>
    <property type="molecule type" value="Genomic_DNA"/>
</dbReference>
<feature type="signal peptide" evidence="2">
    <location>
        <begin position="1"/>
        <end position="26"/>
    </location>
</feature>
<feature type="compositionally biased region" description="Polar residues" evidence="1">
    <location>
        <begin position="181"/>
        <end position="201"/>
    </location>
</feature>
<evidence type="ECO:0000256" key="1">
    <source>
        <dbReference type="SAM" id="MobiDB-lite"/>
    </source>
</evidence>
<name>A0A439DGY7_9PEZI</name>
<keyword evidence="4" id="KW-1185">Reference proteome</keyword>
<dbReference type="Proteomes" id="UP000286045">
    <property type="component" value="Unassembled WGS sequence"/>
</dbReference>
<organism evidence="3 4">
    <name type="scientific">Xylaria grammica</name>
    <dbReference type="NCBI Taxonomy" id="363999"/>
    <lineage>
        <taxon>Eukaryota</taxon>
        <taxon>Fungi</taxon>
        <taxon>Dikarya</taxon>
        <taxon>Ascomycota</taxon>
        <taxon>Pezizomycotina</taxon>
        <taxon>Sordariomycetes</taxon>
        <taxon>Xylariomycetidae</taxon>
        <taxon>Xylariales</taxon>
        <taxon>Xylariaceae</taxon>
        <taxon>Xylaria</taxon>
    </lineage>
</organism>
<comment type="caution">
    <text evidence="3">The sequence shown here is derived from an EMBL/GenBank/DDBJ whole genome shotgun (WGS) entry which is preliminary data.</text>
</comment>
<sequence length="229" mass="23650">MRFSLSTMITAFLATLGPLAFVSASAEPKPDATPDSSPTKTAAAQVKARETTPNLLAALYQLANDFDIRACVPRAIPLITTLPKIPPGLLIGGAISQALSQTTRELDDVCDFSVTGSVGDTFTSFLPAWYSWYNRYSDRIATIITKCPKASALVSTIEAYETCSQVVAQITAASATATSVGPGSSNTDEPTATPSETTYTDAPSAARETGFLGAAAAAAAGLLGFAAVL</sequence>
<evidence type="ECO:0008006" key="5">
    <source>
        <dbReference type="Google" id="ProtNLM"/>
    </source>
</evidence>
<evidence type="ECO:0000313" key="4">
    <source>
        <dbReference type="Proteomes" id="UP000286045"/>
    </source>
</evidence>
<keyword evidence="2" id="KW-0732">Signal</keyword>
<reference evidence="3 4" key="1">
    <citation type="submission" date="2018-12" db="EMBL/GenBank/DDBJ databases">
        <title>Draft genome sequence of Xylaria grammica IHI A82.</title>
        <authorList>
            <person name="Buettner E."/>
            <person name="Kellner H."/>
        </authorList>
    </citation>
    <scope>NUCLEOTIDE SEQUENCE [LARGE SCALE GENOMIC DNA]</scope>
    <source>
        <strain evidence="3 4">IHI A82</strain>
    </source>
</reference>
<dbReference type="AlphaFoldDB" id="A0A439DGY7"/>
<proteinExistence type="predicted"/>
<evidence type="ECO:0000313" key="3">
    <source>
        <dbReference type="EMBL" id="RWA13658.1"/>
    </source>
</evidence>